<proteinExistence type="predicted"/>
<reference evidence="1 2" key="1">
    <citation type="submission" date="2019-10" db="EMBL/GenBank/DDBJ databases">
        <title>Taxonomy of Antarctic Massilia spp.: description of Massilia rubra sp. nov., Massilia aquatica sp. nov., Massilia mucilaginosa sp. nov., Massilia frigida sp. nov. isolated from streams, lakes and regoliths.</title>
        <authorList>
            <person name="Holochova P."/>
            <person name="Sedlacek I."/>
            <person name="Kralova S."/>
            <person name="Maslanova I."/>
            <person name="Busse H.-J."/>
            <person name="Stankova E."/>
            <person name="Vrbovska V."/>
            <person name="Kovarovic V."/>
            <person name="Bartak M."/>
            <person name="Svec P."/>
            <person name="Pantucek R."/>
        </authorList>
    </citation>
    <scope>NUCLEOTIDE SEQUENCE [LARGE SCALE GENOMIC DNA]</scope>
    <source>
        <strain evidence="1 2">CCM 8695</strain>
    </source>
</reference>
<protein>
    <submittedName>
        <fullName evidence="1">Uncharacterized protein</fullName>
    </submittedName>
</protein>
<keyword evidence="2" id="KW-1185">Reference proteome</keyword>
<dbReference type="RefSeq" id="WP_167090560.1">
    <property type="nucleotide sequence ID" value="NZ_WHJG01000033.1"/>
</dbReference>
<evidence type="ECO:0000313" key="2">
    <source>
        <dbReference type="Proteomes" id="UP000621455"/>
    </source>
</evidence>
<dbReference type="EMBL" id="WHJG01000033">
    <property type="protein sequence ID" value="NHZ82496.1"/>
    <property type="molecule type" value="Genomic_DNA"/>
</dbReference>
<comment type="caution">
    <text evidence="1">The sequence shown here is derived from an EMBL/GenBank/DDBJ whole genome shotgun (WGS) entry which is preliminary data.</text>
</comment>
<dbReference type="Proteomes" id="UP000621455">
    <property type="component" value="Unassembled WGS sequence"/>
</dbReference>
<organism evidence="1 2">
    <name type="scientific">Massilia frigida</name>
    <dbReference type="NCBI Taxonomy" id="2609281"/>
    <lineage>
        <taxon>Bacteria</taxon>
        <taxon>Pseudomonadati</taxon>
        <taxon>Pseudomonadota</taxon>
        <taxon>Betaproteobacteria</taxon>
        <taxon>Burkholderiales</taxon>
        <taxon>Oxalobacteraceae</taxon>
        <taxon>Telluria group</taxon>
        <taxon>Massilia</taxon>
    </lineage>
</organism>
<evidence type="ECO:0000313" key="1">
    <source>
        <dbReference type="EMBL" id="NHZ82496.1"/>
    </source>
</evidence>
<sequence length="60" mass="6441">MNPLILLKWSACLLLCVCLGLKEAPPEKERQTGAYTDPTLPLAPALVPAIAGFLHKVAKD</sequence>
<accession>A0ABX0NGC0</accession>
<name>A0ABX0NGC0_9BURK</name>
<gene>
    <name evidence="1" type="ORF">F2P44_24915</name>
</gene>